<comment type="caution">
    <text evidence="2">The sequence shown here is derived from an EMBL/GenBank/DDBJ whole genome shotgun (WGS) entry which is preliminary data.</text>
</comment>
<feature type="compositionally biased region" description="Basic residues" evidence="1">
    <location>
        <begin position="45"/>
        <end position="60"/>
    </location>
</feature>
<dbReference type="EMBL" id="JAIWYP010000008">
    <property type="protein sequence ID" value="KAH3786461.1"/>
    <property type="molecule type" value="Genomic_DNA"/>
</dbReference>
<sequence>MRNESKWRKQMKINKKQSFSQAKCGEIGIVQAQNKTSNEEVQVKQQKKGKCYLPKSKRGKGPATKINPATELNAMDIGDSDEDNDV</sequence>
<organism evidence="2 3">
    <name type="scientific">Dreissena polymorpha</name>
    <name type="common">Zebra mussel</name>
    <name type="synonym">Mytilus polymorpha</name>
    <dbReference type="NCBI Taxonomy" id="45954"/>
    <lineage>
        <taxon>Eukaryota</taxon>
        <taxon>Metazoa</taxon>
        <taxon>Spiralia</taxon>
        <taxon>Lophotrochozoa</taxon>
        <taxon>Mollusca</taxon>
        <taxon>Bivalvia</taxon>
        <taxon>Autobranchia</taxon>
        <taxon>Heteroconchia</taxon>
        <taxon>Euheterodonta</taxon>
        <taxon>Imparidentia</taxon>
        <taxon>Neoheterodontei</taxon>
        <taxon>Myida</taxon>
        <taxon>Dreissenoidea</taxon>
        <taxon>Dreissenidae</taxon>
        <taxon>Dreissena</taxon>
    </lineage>
</organism>
<proteinExistence type="predicted"/>
<dbReference type="Proteomes" id="UP000828390">
    <property type="component" value="Unassembled WGS sequence"/>
</dbReference>
<protein>
    <submittedName>
        <fullName evidence="2">Uncharacterized protein</fullName>
    </submittedName>
</protein>
<evidence type="ECO:0000313" key="2">
    <source>
        <dbReference type="EMBL" id="KAH3786461.1"/>
    </source>
</evidence>
<gene>
    <name evidence="2" type="ORF">DPMN_164568</name>
</gene>
<reference evidence="2" key="1">
    <citation type="journal article" date="2019" name="bioRxiv">
        <title>The Genome of the Zebra Mussel, Dreissena polymorpha: A Resource for Invasive Species Research.</title>
        <authorList>
            <person name="McCartney M.A."/>
            <person name="Auch B."/>
            <person name="Kono T."/>
            <person name="Mallez S."/>
            <person name="Zhang Y."/>
            <person name="Obille A."/>
            <person name="Becker A."/>
            <person name="Abrahante J.E."/>
            <person name="Garbe J."/>
            <person name="Badalamenti J.P."/>
            <person name="Herman A."/>
            <person name="Mangelson H."/>
            <person name="Liachko I."/>
            <person name="Sullivan S."/>
            <person name="Sone E.D."/>
            <person name="Koren S."/>
            <person name="Silverstein K.A.T."/>
            <person name="Beckman K.B."/>
            <person name="Gohl D.M."/>
        </authorList>
    </citation>
    <scope>NUCLEOTIDE SEQUENCE</scope>
    <source>
        <strain evidence="2">Duluth1</strain>
        <tissue evidence="2">Whole animal</tissue>
    </source>
</reference>
<keyword evidence="3" id="KW-1185">Reference proteome</keyword>
<reference evidence="2" key="2">
    <citation type="submission" date="2020-11" db="EMBL/GenBank/DDBJ databases">
        <authorList>
            <person name="McCartney M.A."/>
            <person name="Auch B."/>
            <person name="Kono T."/>
            <person name="Mallez S."/>
            <person name="Becker A."/>
            <person name="Gohl D.M."/>
            <person name="Silverstein K.A.T."/>
            <person name="Koren S."/>
            <person name="Bechman K.B."/>
            <person name="Herman A."/>
            <person name="Abrahante J.E."/>
            <person name="Garbe J."/>
        </authorList>
    </citation>
    <scope>NUCLEOTIDE SEQUENCE</scope>
    <source>
        <strain evidence="2">Duluth1</strain>
        <tissue evidence="2">Whole animal</tissue>
    </source>
</reference>
<evidence type="ECO:0000256" key="1">
    <source>
        <dbReference type="SAM" id="MobiDB-lite"/>
    </source>
</evidence>
<name>A0A9D4EY22_DREPO</name>
<accession>A0A9D4EY22</accession>
<feature type="region of interest" description="Disordered" evidence="1">
    <location>
        <begin position="40"/>
        <end position="86"/>
    </location>
</feature>
<dbReference type="AlphaFoldDB" id="A0A9D4EY22"/>
<evidence type="ECO:0000313" key="3">
    <source>
        <dbReference type="Proteomes" id="UP000828390"/>
    </source>
</evidence>